<dbReference type="SUPFAM" id="SSF46785">
    <property type="entry name" value="Winged helix' DNA-binding domain"/>
    <property type="match status" value="1"/>
</dbReference>
<evidence type="ECO:0000313" key="7">
    <source>
        <dbReference type="Proteomes" id="UP000037939"/>
    </source>
</evidence>
<name>A0A0N1JSL2_9NEIS</name>
<dbReference type="SUPFAM" id="SSF53850">
    <property type="entry name" value="Periplasmic binding protein-like II"/>
    <property type="match status" value="1"/>
</dbReference>
<dbReference type="GO" id="GO:0043565">
    <property type="term" value="F:sequence-specific DNA binding"/>
    <property type="evidence" value="ECO:0007669"/>
    <property type="project" value="TreeGrafter"/>
</dbReference>
<dbReference type="InterPro" id="IPR000847">
    <property type="entry name" value="LysR_HTH_N"/>
</dbReference>
<reference evidence="6 7" key="1">
    <citation type="submission" date="2015-07" db="EMBL/GenBank/DDBJ databases">
        <title>Draft genome sequence of the Amantichitinum ursilacus IGB-41, a new chitin-degrading bacterium.</title>
        <authorList>
            <person name="Kirstahler P."/>
            <person name="Guenther M."/>
            <person name="Grumaz C."/>
            <person name="Rupp S."/>
            <person name="Zibek S."/>
            <person name="Sohn K."/>
        </authorList>
    </citation>
    <scope>NUCLEOTIDE SEQUENCE [LARGE SCALE GENOMIC DNA]</scope>
    <source>
        <strain evidence="6 7">IGB-41</strain>
    </source>
</reference>
<dbReference type="Gene3D" id="3.40.190.10">
    <property type="entry name" value="Periplasmic binding protein-like II"/>
    <property type="match status" value="2"/>
</dbReference>
<dbReference type="PANTHER" id="PTHR30537:SF79">
    <property type="entry name" value="TRANSCRIPTIONAL REGULATOR-RELATED"/>
    <property type="match status" value="1"/>
</dbReference>
<keyword evidence="4" id="KW-0804">Transcription</keyword>
<dbReference type="PROSITE" id="PS50931">
    <property type="entry name" value="HTH_LYSR"/>
    <property type="match status" value="1"/>
</dbReference>
<dbReference type="InterPro" id="IPR005119">
    <property type="entry name" value="LysR_subst-bd"/>
</dbReference>
<evidence type="ECO:0000256" key="3">
    <source>
        <dbReference type="ARBA" id="ARBA00023125"/>
    </source>
</evidence>
<dbReference type="InterPro" id="IPR058163">
    <property type="entry name" value="LysR-type_TF_proteobact-type"/>
</dbReference>
<dbReference type="GO" id="GO:0003700">
    <property type="term" value="F:DNA-binding transcription factor activity"/>
    <property type="evidence" value="ECO:0007669"/>
    <property type="project" value="InterPro"/>
</dbReference>
<evidence type="ECO:0000256" key="1">
    <source>
        <dbReference type="ARBA" id="ARBA00009437"/>
    </source>
</evidence>
<organism evidence="6 7">
    <name type="scientific">Amantichitinum ursilacus</name>
    <dbReference type="NCBI Taxonomy" id="857265"/>
    <lineage>
        <taxon>Bacteria</taxon>
        <taxon>Pseudomonadati</taxon>
        <taxon>Pseudomonadota</taxon>
        <taxon>Betaproteobacteria</taxon>
        <taxon>Neisseriales</taxon>
        <taxon>Chitinibacteraceae</taxon>
        <taxon>Amantichitinum</taxon>
    </lineage>
</organism>
<proteinExistence type="inferred from homology"/>
<sequence length="299" mass="33242">MRNLPPLPALRAFEAVSRLGSMVQAAEELHVTHSAISHQIKALEEELAVLLFTRQGKRLLLTEEGRIYAMQVRAAMRDLQTATEMVLNRPRGDELVLSVIPSFATHWLIPRLPRFNAQFPHYKMRLRAGLALDDLKTGMVDLAIRIGARQWPDVQTQLLMPERAIGVAAPHFNGGVLPQTIEEFVSCPVIRSYDSGRDWCRAAGLDQSLPPGLNCNDSNLLVQAVLLGQGVAVTRRSLADGLIREGRLVQLLGVEVPFDRDYWLAWPQRSEGSAKLDDFMGWLLREAADYQAGLPPLAG</sequence>
<dbReference type="PATRIC" id="fig|857265.3.peg.2549"/>
<dbReference type="OrthoDB" id="9124618at2"/>
<dbReference type="AlphaFoldDB" id="A0A0N1JSL2"/>
<dbReference type="FunFam" id="1.10.10.10:FF:000001">
    <property type="entry name" value="LysR family transcriptional regulator"/>
    <property type="match status" value="1"/>
</dbReference>
<gene>
    <name evidence="6" type="primary">gcvA_5</name>
    <name evidence="6" type="ORF">WG78_12360</name>
</gene>
<dbReference type="EMBL" id="LAQT01000009">
    <property type="protein sequence ID" value="KPC52638.1"/>
    <property type="molecule type" value="Genomic_DNA"/>
</dbReference>
<dbReference type="GO" id="GO:0006351">
    <property type="term" value="P:DNA-templated transcription"/>
    <property type="evidence" value="ECO:0007669"/>
    <property type="project" value="TreeGrafter"/>
</dbReference>
<evidence type="ECO:0000256" key="4">
    <source>
        <dbReference type="ARBA" id="ARBA00023163"/>
    </source>
</evidence>
<dbReference type="InterPro" id="IPR036390">
    <property type="entry name" value="WH_DNA-bd_sf"/>
</dbReference>
<dbReference type="Pfam" id="PF00126">
    <property type="entry name" value="HTH_1"/>
    <property type="match status" value="1"/>
</dbReference>
<keyword evidence="2" id="KW-0805">Transcription regulation</keyword>
<evidence type="ECO:0000313" key="6">
    <source>
        <dbReference type="EMBL" id="KPC52638.1"/>
    </source>
</evidence>
<evidence type="ECO:0000256" key="2">
    <source>
        <dbReference type="ARBA" id="ARBA00023015"/>
    </source>
</evidence>
<keyword evidence="7" id="KW-1185">Reference proteome</keyword>
<dbReference type="PRINTS" id="PR00039">
    <property type="entry name" value="HTHLYSR"/>
</dbReference>
<dbReference type="Proteomes" id="UP000037939">
    <property type="component" value="Unassembled WGS sequence"/>
</dbReference>
<protein>
    <submittedName>
        <fullName evidence="6">Glycine cleavage system transcriptional activator</fullName>
    </submittedName>
</protein>
<keyword evidence="3" id="KW-0238">DNA-binding</keyword>
<feature type="domain" description="HTH lysR-type" evidence="5">
    <location>
        <begin position="5"/>
        <end position="62"/>
    </location>
</feature>
<dbReference type="Gene3D" id="1.10.10.10">
    <property type="entry name" value="Winged helix-like DNA-binding domain superfamily/Winged helix DNA-binding domain"/>
    <property type="match status" value="1"/>
</dbReference>
<dbReference type="STRING" id="857265.WG78_12360"/>
<dbReference type="RefSeq" id="WP_053938117.1">
    <property type="nucleotide sequence ID" value="NZ_LAQT01000009.1"/>
</dbReference>
<evidence type="ECO:0000259" key="5">
    <source>
        <dbReference type="PROSITE" id="PS50931"/>
    </source>
</evidence>
<dbReference type="PANTHER" id="PTHR30537">
    <property type="entry name" value="HTH-TYPE TRANSCRIPTIONAL REGULATOR"/>
    <property type="match status" value="1"/>
</dbReference>
<dbReference type="InterPro" id="IPR036388">
    <property type="entry name" value="WH-like_DNA-bd_sf"/>
</dbReference>
<comment type="similarity">
    <text evidence="1">Belongs to the LysR transcriptional regulatory family.</text>
</comment>
<accession>A0A0N1JSL2</accession>
<comment type="caution">
    <text evidence="6">The sequence shown here is derived from an EMBL/GenBank/DDBJ whole genome shotgun (WGS) entry which is preliminary data.</text>
</comment>
<dbReference type="Pfam" id="PF03466">
    <property type="entry name" value="LysR_substrate"/>
    <property type="match status" value="1"/>
</dbReference>
<dbReference type="CDD" id="cd08432">
    <property type="entry name" value="PBP2_GcdR_TrpI_HvrB_AmpR_like"/>
    <property type="match status" value="1"/>
</dbReference>